<accession>A0A1C7NMS2</accession>
<comment type="subcellular location">
    <subcellularLocation>
        <location evidence="1">Nucleus</location>
    </subcellularLocation>
</comment>
<dbReference type="InterPro" id="IPR016197">
    <property type="entry name" value="Chromo-like_dom_sf"/>
</dbReference>
<dbReference type="STRING" id="101091.A0A1C7NMS2"/>
<dbReference type="AlphaFoldDB" id="A0A1C7NMS2"/>
<dbReference type="InterPro" id="IPR023780">
    <property type="entry name" value="Chromo_domain"/>
</dbReference>
<dbReference type="SUPFAM" id="SSF54160">
    <property type="entry name" value="Chromo domain-like"/>
    <property type="match status" value="2"/>
</dbReference>
<evidence type="ECO:0000259" key="3">
    <source>
        <dbReference type="PROSITE" id="PS50013"/>
    </source>
</evidence>
<protein>
    <submittedName>
        <fullName evidence="4">Chromatin-associated protein swi6</fullName>
    </submittedName>
</protein>
<reference evidence="4 5" key="1">
    <citation type="submission" date="2016-03" db="EMBL/GenBank/DDBJ databases">
        <title>Choanephora cucurbitarum.</title>
        <authorList>
            <person name="Min B."/>
            <person name="Park H."/>
            <person name="Park J.-H."/>
            <person name="Shin H.-D."/>
            <person name="Choi I.-G."/>
        </authorList>
    </citation>
    <scope>NUCLEOTIDE SEQUENCE [LARGE SCALE GENOMIC DNA]</scope>
    <source>
        <strain evidence="4 5">KUS-F28377</strain>
    </source>
</reference>
<proteinExistence type="predicted"/>
<name>A0A1C7NMS2_9FUNG</name>
<gene>
    <name evidence="4" type="primary">swi6</name>
    <name evidence="4" type="ORF">A0J61_01635</name>
</gene>
<dbReference type="SMART" id="SM00298">
    <property type="entry name" value="CHROMO"/>
    <property type="match status" value="1"/>
</dbReference>
<dbReference type="PROSITE" id="PS50013">
    <property type="entry name" value="CHROMO_2"/>
    <property type="match status" value="1"/>
</dbReference>
<sequence>MEDYPEYIAKQRTTEQGEVLYYVKWIGCDIDDNTWESEEKMMAEWPSCVIEFKKQLELHQTIIREEPHLSPSPTRDQIFRYTNSVKDWESHVASISYMERSKVPGFIVYVDWKNGYKSVHHSTEVYAKCPQKMIEFFEEHIQFAQITADD</sequence>
<keyword evidence="2" id="KW-0539">Nucleus</keyword>
<dbReference type="GO" id="GO:0005634">
    <property type="term" value="C:nucleus"/>
    <property type="evidence" value="ECO:0007669"/>
    <property type="project" value="UniProtKB-SubCell"/>
</dbReference>
<comment type="caution">
    <text evidence="4">The sequence shown here is derived from an EMBL/GenBank/DDBJ whole genome shotgun (WGS) entry which is preliminary data.</text>
</comment>
<evidence type="ECO:0000313" key="5">
    <source>
        <dbReference type="Proteomes" id="UP000093000"/>
    </source>
</evidence>
<keyword evidence="5" id="KW-1185">Reference proteome</keyword>
<dbReference type="Proteomes" id="UP000093000">
    <property type="component" value="Unassembled WGS sequence"/>
</dbReference>
<dbReference type="InterPro" id="IPR008251">
    <property type="entry name" value="Chromo_shadow_dom"/>
</dbReference>
<dbReference type="Pfam" id="PF01393">
    <property type="entry name" value="Chromo_shadow"/>
    <property type="match status" value="1"/>
</dbReference>
<evidence type="ECO:0000256" key="1">
    <source>
        <dbReference type="ARBA" id="ARBA00004123"/>
    </source>
</evidence>
<feature type="domain" description="Chromo" evidence="3">
    <location>
        <begin position="3"/>
        <end position="64"/>
    </location>
</feature>
<dbReference type="SMART" id="SM00300">
    <property type="entry name" value="ChSh"/>
    <property type="match status" value="1"/>
</dbReference>
<dbReference type="OrthoDB" id="433924at2759"/>
<dbReference type="Gene3D" id="2.40.50.40">
    <property type="match status" value="2"/>
</dbReference>
<dbReference type="Pfam" id="PF00385">
    <property type="entry name" value="Chromo"/>
    <property type="match status" value="1"/>
</dbReference>
<evidence type="ECO:0000313" key="4">
    <source>
        <dbReference type="EMBL" id="OBZ90318.1"/>
    </source>
</evidence>
<evidence type="ECO:0000256" key="2">
    <source>
        <dbReference type="ARBA" id="ARBA00023242"/>
    </source>
</evidence>
<dbReference type="InParanoid" id="A0A1C7NMS2"/>
<dbReference type="EMBL" id="LUGH01000054">
    <property type="protein sequence ID" value="OBZ90318.1"/>
    <property type="molecule type" value="Genomic_DNA"/>
</dbReference>
<organism evidence="4 5">
    <name type="scientific">Choanephora cucurbitarum</name>
    <dbReference type="NCBI Taxonomy" id="101091"/>
    <lineage>
        <taxon>Eukaryota</taxon>
        <taxon>Fungi</taxon>
        <taxon>Fungi incertae sedis</taxon>
        <taxon>Mucoromycota</taxon>
        <taxon>Mucoromycotina</taxon>
        <taxon>Mucoromycetes</taxon>
        <taxon>Mucorales</taxon>
        <taxon>Mucorineae</taxon>
        <taxon>Choanephoraceae</taxon>
        <taxon>Choanephoroideae</taxon>
        <taxon>Choanephora</taxon>
    </lineage>
</organism>
<dbReference type="InterPro" id="IPR000953">
    <property type="entry name" value="Chromo/chromo_shadow_dom"/>
</dbReference>